<dbReference type="Proteomes" id="UP000241769">
    <property type="component" value="Unassembled WGS sequence"/>
</dbReference>
<organism evidence="1 2">
    <name type="scientific">Planoprotostelium fungivorum</name>
    <dbReference type="NCBI Taxonomy" id="1890364"/>
    <lineage>
        <taxon>Eukaryota</taxon>
        <taxon>Amoebozoa</taxon>
        <taxon>Evosea</taxon>
        <taxon>Variosea</taxon>
        <taxon>Cavosteliida</taxon>
        <taxon>Cavosteliaceae</taxon>
        <taxon>Planoprotostelium</taxon>
    </lineage>
</organism>
<keyword evidence="2" id="KW-1185">Reference proteome</keyword>
<dbReference type="InParanoid" id="A0A2P6MT86"/>
<dbReference type="AlphaFoldDB" id="A0A2P6MT86"/>
<proteinExistence type="predicted"/>
<dbReference type="InterPro" id="IPR036770">
    <property type="entry name" value="Ankyrin_rpt-contain_sf"/>
</dbReference>
<evidence type="ECO:0000313" key="2">
    <source>
        <dbReference type="Proteomes" id="UP000241769"/>
    </source>
</evidence>
<name>A0A2P6MT86_9EUKA</name>
<dbReference type="EMBL" id="MDYQ01000430">
    <property type="protein sequence ID" value="PRP74913.1"/>
    <property type="molecule type" value="Genomic_DNA"/>
</dbReference>
<accession>A0A2P6MT86</accession>
<reference evidence="1 2" key="1">
    <citation type="journal article" date="2018" name="Genome Biol. Evol.">
        <title>Multiple Roots of Fruiting Body Formation in Amoebozoa.</title>
        <authorList>
            <person name="Hillmann F."/>
            <person name="Forbes G."/>
            <person name="Novohradska S."/>
            <person name="Ferling I."/>
            <person name="Riege K."/>
            <person name="Groth M."/>
            <person name="Westermann M."/>
            <person name="Marz M."/>
            <person name="Spaller T."/>
            <person name="Winckler T."/>
            <person name="Schaap P."/>
            <person name="Glockner G."/>
        </authorList>
    </citation>
    <scope>NUCLEOTIDE SEQUENCE [LARGE SCALE GENOMIC DNA]</scope>
    <source>
        <strain evidence="1 2">Jena</strain>
    </source>
</reference>
<dbReference type="SUPFAM" id="SSF48403">
    <property type="entry name" value="Ankyrin repeat"/>
    <property type="match status" value="1"/>
</dbReference>
<comment type="caution">
    <text evidence="1">The sequence shown here is derived from an EMBL/GenBank/DDBJ whole genome shotgun (WGS) entry which is preliminary data.</text>
</comment>
<dbReference type="SUPFAM" id="SSF140860">
    <property type="entry name" value="Pseudo ankyrin repeat-like"/>
    <property type="match status" value="1"/>
</dbReference>
<evidence type="ECO:0000313" key="1">
    <source>
        <dbReference type="EMBL" id="PRP74913.1"/>
    </source>
</evidence>
<gene>
    <name evidence="1" type="ORF">PROFUN_16089</name>
</gene>
<protein>
    <submittedName>
        <fullName evidence="1">Uncharacterized protein</fullName>
    </submittedName>
</protein>
<sequence length="1134" mass="130950">MSEKRATYRPLADSTRINLTRRYQPEFCGGAKLASDRYTLRNNQKNENAKRLQHQPEHELKMEEILGWELLRHILFVIFRRLDDQNAERKHLAIRTFGVCQQVSHRWREECQRWFDLDLLDYRPFWGTYKRCTHASQRSILNDSRHLPFRLRQHSTGNPEQDHFLLHLLPMIVATCPDILNAPSEANFFANIIIRREDVELLRQLLSSTSPLFPLSSWINLAASAGSEKVLSLLLSGDYDLSSVAFPENTNAMIESLGPDTHLRRRLVRSDIQRTFDPSWFLAAVSVGDEELVRCFAGLTDAKKIVDITRLILQPHDEDKTKITVTPHNTVYYLRRDIAWEDLMRWGCAEPMIRGEYDGDGATQLLSEAIMMNRADLVQIILQRGQTYTREETVKVVERAIRTASMDIVEMLCRSTQIDRSIDREIFIEAMKQRNPDHLKLLDSGLIVPWPEDAPRMDEMIGWDVTKKIISFVMAEFLTDYHHRITSRVKFTYKSYRMVARSWAVECEKLFLSGLSDFDGEPVWKTFERCQYPVQREFLSRILHRPGIRHPNTLNLRMMDLYQRSPSTKERDEFIIHYLSESMQGLQRFFAGAIIRAEDTGLLQGALLSPRLNSISVNHWLSFAVNSLKLSTFLADLYPQYSDQHFHIANWDRTHSNILHMLTKKHPKYELRASIHLAGFGDPSCFEFVNRRDSKHMTSVITTAILSNARYSNPEMQEKLLSPEISSMCHSFYHLLIAGRGQFTELVNRIKSHLKLTVDDLSIIVSPPDAPPFSVDANRNMGLIGSLSLLDIVEYGCIDLLSPIIEGEIENTRFNDSILHAVVRSGRCDLLQSMDRRMWFSSGTKNEAVLEAIRAGNEEMVQMLCDSEKIDFSVNEREIQQAAIESKLPRVIEMCEFAAQNSRYNNREVLDMAKQGDPHCFELVDRRDVRWMTKVVATAVTTNVKGMKLDMREKLLSAEMLPLCHSFQILIVAIQSKFRGLAEHIAPHLKMTTELLADLFDPVQQWRRVQFDDGSSLMLTESISLLDFAECGVIELLRPVIQEGARTTFNDSILHAVVRSGNIDLLQLMEEKMWFSSGQKNEALLEAMRESKEEMMEILCRSEKIDRSINPEEIEAARMASESQRILEFFTYIM</sequence>